<keyword evidence="2 11" id="KW-0547">Nucleotide-binding</keyword>
<comment type="caution">
    <text evidence="14">The sequence shown here is derived from an EMBL/GenBank/DDBJ whole genome shotgun (WGS) entry which is preliminary data.</text>
</comment>
<dbReference type="GO" id="GO:0033202">
    <property type="term" value="C:DNA helicase complex"/>
    <property type="evidence" value="ECO:0007669"/>
    <property type="project" value="TreeGrafter"/>
</dbReference>
<evidence type="ECO:0000313" key="15">
    <source>
        <dbReference type="Proteomes" id="UP000074108"/>
    </source>
</evidence>
<dbReference type="PANTHER" id="PTHR11070:SF2">
    <property type="entry name" value="ATP-DEPENDENT DNA HELICASE SRS2"/>
    <property type="match status" value="1"/>
</dbReference>
<dbReference type="PROSITE" id="PS51217">
    <property type="entry name" value="UVRD_HELICASE_CTER"/>
    <property type="match status" value="1"/>
</dbReference>
<feature type="binding site" evidence="11">
    <location>
        <begin position="76"/>
        <end position="83"/>
    </location>
    <ligand>
        <name>ATP</name>
        <dbReference type="ChEBI" id="CHEBI:30616"/>
    </ligand>
</feature>
<keyword evidence="5 11" id="KW-0067">ATP-binding</keyword>
<dbReference type="GO" id="GO:0043138">
    <property type="term" value="F:3'-5' DNA helicase activity"/>
    <property type="evidence" value="ECO:0007669"/>
    <property type="project" value="UniProtKB-EC"/>
</dbReference>
<keyword evidence="6" id="KW-0238">DNA-binding</keyword>
<evidence type="ECO:0000256" key="10">
    <source>
        <dbReference type="ARBA" id="ARBA00048988"/>
    </source>
</evidence>
<evidence type="ECO:0000256" key="9">
    <source>
        <dbReference type="ARBA" id="ARBA00034808"/>
    </source>
</evidence>
<dbReference type="InterPro" id="IPR014017">
    <property type="entry name" value="DNA_helicase_UvrD-like_C"/>
</dbReference>
<dbReference type="Gene3D" id="3.40.50.300">
    <property type="entry name" value="P-loop containing nucleotide triphosphate hydrolases"/>
    <property type="match status" value="2"/>
</dbReference>
<dbReference type="PATRIC" id="fig|1150625.3.peg.1420"/>
<proteinExistence type="inferred from homology"/>
<dbReference type="CDD" id="cd18807">
    <property type="entry name" value="SF1_C_UvrD"/>
    <property type="match status" value="1"/>
</dbReference>
<evidence type="ECO:0000256" key="7">
    <source>
        <dbReference type="ARBA" id="ARBA00023235"/>
    </source>
</evidence>
<dbReference type="OrthoDB" id="9810135at2"/>
<dbReference type="RefSeq" id="WP_059350841.1">
    <property type="nucleotide sequence ID" value="NZ_LDYG01000025.1"/>
</dbReference>
<dbReference type="CDD" id="cd17932">
    <property type="entry name" value="DEXQc_UvrD"/>
    <property type="match status" value="1"/>
</dbReference>
<keyword evidence="3 11" id="KW-0378">Hydrolase</keyword>
<dbReference type="Pfam" id="PF00580">
    <property type="entry name" value="UvrD-helicase"/>
    <property type="match status" value="1"/>
</dbReference>
<accession>A0A147K974</accession>
<dbReference type="InterPro" id="IPR013986">
    <property type="entry name" value="DExx_box_DNA_helicase_dom_sf"/>
</dbReference>
<evidence type="ECO:0000256" key="6">
    <source>
        <dbReference type="ARBA" id="ARBA00023125"/>
    </source>
</evidence>
<keyword evidence="7" id="KW-0413">Isomerase</keyword>
<dbReference type="Gene3D" id="1.10.486.10">
    <property type="entry name" value="PCRA, domain 4"/>
    <property type="match status" value="1"/>
</dbReference>
<comment type="catalytic activity">
    <reaction evidence="8">
        <text>Couples ATP hydrolysis with the unwinding of duplex DNA by translocating in the 3'-5' direction.</text>
        <dbReference type="EC" id="5.6.2.4"/>
    </reaction>
</comment>
<evidence type="ECO:0000256" key="5">
    <source>
        <dbReference type="ARBA" id="ARBA00022840"/>
    </source>
</evidence>
<evidence type="ECO:0000256" key="2">
    <source>
        <dbReference type="ARBA" id="ARBA00022741"/>
    </source>
</evidence>
<evidence type="ECO:0000256" key="4">
    <source>
        <dbReference type="ARBA" id="ARBA00022806"/>
    </source>
</evidence>
<dbReference type="GO" id="GO:0000725">
    <property type="term" value="P:recombinational repair"/>
    <property type="evidence" value="ECO:0007669"/>
    <property type="project" value="TreeGrafter"/>
</dbReference>
<dbReference type="Gene3D" id="1.10.10.160">
    <property type="match status" value="1"/>
</dbReference>
<dbReference type="AlphaFoldDB" id="A0A147K974"/>
<dbReference type="EMBL" id="LDYG01000025">
    <property type="protein sequence ID" value="KUP06910.1"/>
    <property type="molecule type" value="Genomic_DNA"/>
</dbReference>
<dbReference type="InterPro" id="IPR014016">
    <property type="entry name" value="UvrD-like_ATP-bd"/>
</dbReference>
<dbReference type="GO" id="GO:0005829">
    <property type="term" value="C:cytosol"/>
    <property type="evidence" value="ECO:0007669"/>
    <property type="project" value="TreeGrafter"/>
</dbReference>
<evidence type="ECO:0000313" key="14">
    <source>
        <dbReference type="EMBL" id="KUP06910.1"/>
    </source>
</evidence>
<sequence length="752" mass="86880">MVQELARKNIISILPEGGTTNLPTMKIEQPLTSKDIVNSSEADYHFFIQLEKQGVYLNKDQIEAVRHGDGPALVIAGAGAGKTSVLISRTGYLIQQMKISPYHILLVTFTKKAAEEMKDRISILTGMQPSRNGLTIGTFHSIFLKLLRAKGFNQTILSNEKYKHTAMKMILKGSGVARDMEPETLLSLLSHYKSHDKKVGDLPERTSTEKEIKRVLIQYEKWKSEQNYMDFDDILELSLDLLQQDETILQQMRARFTHILCDEFQDTNPVQYELIKLLAEPTKNLFVVGDDDQTIYSFNGANQEHLLNFHLDFPGCNVKKLTINYRSSNHILTLGNEIIQNNTYRHQKKLKAIRESVEKPLFLRPDTTDEEAEWVLDQIRRDVKFKGKEYRDFAILYRTASNSRSMFEQFVLKDIPFSTYQTQELFYQQSTIKIVLDYLRLSLYPKNLEALRNILPTLYVNREKAFSYISDSQRRNPIDYPLEHLLNWEGIREFQRFKLKERISLINSLSTYSPLNGIEKIREFYDRYLEADEVKVSTIHQETLKEMLAELESSAKRFGTVAELLSFVDHLIEKHQTLIKNQNGEGVQLLTIHKSKGLEFKTVFLIGASEKILPHSSALDINNRTDLVIEKKKELKQQLLAIEEERRLAYVAVTRAIDELYISSPKVYRGEKLEVSRFFREPFRGGDNVSNLKNGTKSSTSTNLSTEKAIVWDCQNMECIGWKRITDEVTSPTCALCHSSMVKKERMIRSRI</sequence>
<feature type="domain" description="UvrD-like helicase C-terminal" evidence="13">
    <location>
        <begin position="329"/>
        <end position="597"/>
    </location>
</feature>
<evidence type="ECO:0000256" key="8">
    <source>
        <dbReference type="ARBA" id="ARBA00034617"/>
    </source>
</evidence>
<comment type="similarity">
    <text evidence="1">Belongs to the helicase family. UvrD subfamily.</text>
</comment>
<keyword evidence="4 11" id="KW-0347">Helicase</keyword>
<dbReference type="PANTHER" id="PTHR11070">
    <property type="entry name" value="UVRD / RECB / PCRA DNA HELICASE FAMILY MEMBER"/>
    <property type="match status" value="1"/>
</dbReference>
<evidence type="ECO:0000256" key="11">
    <source>
        <dbReference type="PROSITE-ProRule" id="PRU00560"/>
    </source>
</evidence>
<dbReference type="GO" id="GO:0016887">
    <property type="term" value="F:ATP hydrolysis activity"/>
    <property type="evidence" value="ECO:0007669"/>
    <property type="project" value="RHEA"/>
</dbReference>
<dbReference type="GO" id="GO:0003677">
    <property type="term" value="F:DNA binding"/>
    <property type="evidence" value="ECO:0007669"/>
    <property type="project" value="UniProtKB-KW"/>
</dbReference>
<protein>
    <recommendedName>
        <fullName evidence="9">DNA 3'-5' helicase</fullName>
        <ecNumber evidence="9">5.6.2.4</ecNumber>
    </recommendedName>
</protein>
<dbReference type="Pfam" id="PF13361">
    <property type="entry name" value="UvrD_C"/>
    <property type="match status" value="1"/>
</dbReference>
<comment type="catalytic activity">
    <reaction evidence="10">
        <text>ATP + H2O = ADP + phosphate + H(+)</text>
        <dbReference type="Rhea" id="RHEA:13065"/>
        <dbReference type="ChEBI" id="CHEBI:15377"/>
        <dbReference type="ChEBI" id="CHEBI:15378"/>
        <dbReference type="ChEBI" id="CHEBI:30616"/>
        <dbReference type="ChEBI" id="CHEBI:43474"/>
        <dbReference type="ChEBI" id="CHEBI:456216"/>
        <dbReference type="EC" id="5.6.2.4"/>
    </reaction>
</comment>
<dbReference type="InterPro" id="IPR027417">
    <property type="entry name" value="P-loop_NTPase"/>
</dbReference>
<dbReference type="InterPro" id="IPR000212">
    <property type="entry name" value="DNA_helicase_UvrD/REP"/>
</dbReference>
<evidence type="ECO:0000259" key="12">
    <source>
        <dbReference type="PROSITE" id="PS51198"/>
    </source>
</evidence>
<dbReference type="STRING" id="1150625.Q75_06775"/>
<evidence type="ECO:0000256" key="3">
    <source>
        <dbReference type="ARBA" id="ARBA00022801"/>
    </source>
</evidence>
<dbReference type="Pfam" id="PF14169">
    <property type="entry name" value="YdjO"/>
    <property type="match status" value="1"/>
</dbReference>
<evidence type="ECO:0000259" key="13">
    <source>
        <dbReference type="PROSITE" id="PS51217"/>
    </source>
</evidence>
<organism evidence="14 15">
    <name type="scientific">Bacillus coahuilensis p1.1.43</name>
    <dbReference type="NCBI Taxonomy" id="1150625"/>
    <lineage>
        <taxon>Bacteria</taxon>
        <taxon>Bacillati</taxon>
        <taxon>Bacillota</taxon>
        <taxon>Bacilli</taxon>
        <taxon>Bacillales</taxon>
        <taxon>Bacillaceae</taxon>
        <taxon>Bacillus</taxon>
    </lineage>
</organism>
<keyword evidence="15" id="KW-1185">Reference proteome</keyword>
<name>A0A147K974_9BACI</name>
<gene>
    <name evidence="14" type="ORF">Q75_06775</name>
</gene>
<feature type="domain" description="UvrD-like helicase ATP-binding" evidence="12">
    <location>
        <begin position="55"/>
        <end position="328"/>
    </location>
</feature>
<dbReference type="InterPro" id="IPR025916">
    <property type="entry name" value="YdjO"/>
</dbReference>
<dbReference type="SUPFAM" id="SSF52540">
    <property type="entry name" value="P-loop containing nucleoside triphosphate hydrolases"/>
    <property type="match status" value="1"/>
</dbReference>
<dbReference type="Proteomes" id="UP000074108">
    <property type="component" value="Unassembled WGS sequence"/>
</dbReference>
<dbReference type="GO" id="GO:0005524">
    <property type="term" value="F:ATP binding"/>
    <property type="evidence" value="ECO:0007669"/>
    <property type="project" value="UniProtKB-UniRule"/>
</dbReference>
<reference evidence="14 15" key="1">
    <citation type="journal article" date="2016" name="Front. Microbiol.">
        <title>Microevolution Analysis of Bacillus coahuilensis Unveils Differences in Phosphorus Acquisition Strategies and Their Regulation.</title>
        <authorList>
            <person name="Gomez-Lunar Z."/>
            <person name="Hernandez-Gonzalez I."/>
            <person name="Rodriguez-Torres M.D."/>
            <person name="Souza V."/>
            <person name="Olmedo-Alvarez G."/>
        </authorList>
    </citation>
    <scope>NUCLEOTIDE SEQUENCE [LARGE SCALE GENOMIC DNA]</scope>
    <source>
        <strain evidence="15">p1.1.43</strain>
    </source>
</reference>
<dbReference type="PROSITE" id="PS51198">
    <property type="entry name" value="UVRD_HELICASE_ATP_BIND"/>
    <property type="match status" value="1"/>
</dbReference>
<evidence type="ECO:0000256" key="1">
    <source>
        <dbReference type="ARBA" id="ARBA00009922"/>
    </source>
</evidence>
<dbReference type="EC" id="5.6.2.4" evidence="9"/>